<organism evidence="2">
    <name type="scientific">Solanum chilense</name>
    <name type="common">Tomato</name>
    <name type="synonym">Lycopersicon chilense</name>
    <dbReference type="NCBI Taxonomy" id="4083"/>
    <lineage>
        <taxon>Eukaryota</taxon>
        <taxon>Viridiplantae</taxon>
        <taxon>Streptophyta</taxon>
        <taxon>Embryophyta</taxon>
        <taxon>Tracheophyta</taxon>
        <taxon>Spermatophyta</taxon>
        <taxon>Magnoliopsida</taxon>
        <taxon>eudicotyledons</taxon>
        <taxon>Gunneridae</taxon>
        <taxon>Pentapetalae</taxon>
        <taxon>asterids</taxon>
        <taxon>lamiids</taxon>
        <taxon>Solanales</taxon>
        <taxon>Solanaceae</taxon>
        <taxon>Solanoideae</taxon>
        <taxon>Solaneae</taxon>
        <taxon>Solanum</taxon>
        <taxon>Solanum subgen. Lycopersicon</taxon>
    </lineage>
</organism>
<feature type="compositionally biased region" description="Basic and acidic residues" evidence="1">
    <location>
        <begin position="30"/>
        <end position="50"/>
    </location>
</feature>
<feature type="compositionally biased region" description="Basic and acidic residues" evidence="1">
    <location>
        <begin position="10"/>
        <end position="21"/>
    </location>
</feature>
<dbReference type="InterPro" id="IPR021109">
    <property type="entry name" value="Peptidase_aspartic_dom_sf"/>
</dbReference>
<proteinExistence type="predicted"/>
<dbReference type="EMBL" id="RXGB01008484">
    <property type="protein sequence ID" value="TMW84767.1"/>
    <property type="molecule type" value="Genomic_DNA"/>
</dbReference>
<comment type="caution">
    <text evidence="2">The sequence shown here is derived from an EMBL/GenBank/DDBJ whole genome shotgun (WGS) entry which is preliminary data.</text>
</comment>
<protein>
    <submittedName>
        <fullName evidence="2">Uncharacterized protein</fullName>
    </submittedName>
</protein>
<sequence>METLSTTETMKAELKSLKEGVEVGGSMSPDLDRESRVEAPRSPELHNSYKSDNKQFRYPEMKNLGLILHERKEKDAQDQGQDASTTQLGMAGLCGDIIKQMEKSGDFSTQYVDISINRRPSHAMVNIGAEANIMTKTTTKRLGLNYVPSNTRIKTVNAPTDSRVRGE</sequence>
<reference evidence="2" key="1">
    <citation type="submission" date="2019-05" db="EMBL/GenBank/DDBJ databases">
        <title>The de novo reference genome and transcriptome assemblies of the wild tomato species Solanum chilense.</title>
        <authorList>
            <person name="Stam R."/>
            <person name="Nosenko T."/>
            <person name="Hoerger A.C."/>
            <person name="Stephan W."/>
            <person name="Seidel M.A."/>
            <person name="Kuhn J.M.M."/>
            <person name="Haberer G."/>
            <person name="Tellier A."/>
        </authorList>
    </citation>
    <scope>NUCLEOTIDE SEQUENCE</scope>
    <source>
        <tissue evidence="2">Mature leaves</tissue>
    </source>
</reference>
<accession>A0A6N2AQK6</accession>
<gene>
    <name evidence="2" type="ORF">EJD97_024423</name>
</gene>
<name>A0A6N2AQK6_SOLCI</name>
<dbReference type="Gene3D" id="2.40.70.10">
    <property type="entry name" value="Acid Proteases"/>
    <property type="match status" value="1"/>
</dbReference>
<evidence type="ECO:0000313" key="2">
    <source>
        <dbReference type="EMBL" id="TMW84767.1"/>
    </source>
</evidence>
<dbReference type="AlphaFoldDB" id="A0A6N2AQK6"/>
<evidence type="ECO:0000256" key="1">
    <source>
        <dbReference type="SAM" id="MobiDB-lite"/>
    </source>
</evidence>
<feature type="region of interest" description="Disordered" evidence="1">
    <location>
        <begin position="1"/>
        <end position="50"/>
    </location>
</feature>